<keyword evidence="16" id="KW-1185">Reference proteome</keyword>
<reference evidence="15 16" key="1">
    <citation type="submission" date="2016-01" db="EMBL/GenBank/DDBJ databases">
        <title>The new phylogeny of the genus Mycobacterium.</title>
        <authorList>
            <person name="Tarcisio F."/>
            <person name="Conor M."/>
            <person name="Antonella G."/>
            <person name="Elisabetta G."/>
            <person name="Giulia F.S."/>
            <person name="Sara T."/>
            <person name="Anna F."/>
            <person name="Clotilde B."/>
            <person name="Roberto B."/>
            <person name="Veronica D.S."/>
            <person name="Fabio R."/>
            <person name="Monica P."/>
            <person name="Olivier J."/>
            <person name="Enrico T."/>
            <person name="Nicola S."/>
        </authorList>
    </citation>
    <scope>NUCLEOTIDE SEQUENCE [LARGE SCALE GENOMIC DNA]</scope>
    <source>
        <strain evidence="15 16">DSM 44243</strain>
    </source>
</reference>
<keyword evidence="8" id="KW-1278">Translocase</keyword>
<feature type="transmembrane region" description="Helical" evidence="13">
    <location>
        <begin position="108"/>
        <end position="126"/>
    </location>
</feature>
<dbReference type="Proteomes" id="UP000193907">
    <property type="component" value="Unassembled WGS sequence"/>
</dbReference>
<dbReference type="GO" id="GO:0005507">
    <property type="term" value="F:copper ion binding"/>
    <property type="evidence" value="ECO:0007669"/>
    <property type="project" value="TreeGrafter"/>
</dbReference>
<evidence type="ECO:0000256" key="9">
    <source>
        <dbReference type="ARBA" id="ARBA00022989"/>
    </source>
</evidence>
<dbReference type="FunFam" id="2.70.150.10:FF:000002">
    <property type="entry name" value="Copper-transporting ATPase 1, putative"/>
    <property type="match status" value="1"/>
</dbReference>
<dbReference type="PANTHER" id="PTHR43520:SF8">
    <property type="entry name" value="P-TYPE CU(+) TRANSPORTER"/>
    <property type="match status" value="1"/>
</dbReference>
<dbReference type="PROSITE" id="PS01047">
    <property type="entry name" value="HMA_1"/>
    <property type="match status" value="1"/>
</dbReference>
<keyword evidence="7 13" id="KW-0067">ATP-binding</keyword>
<dbReference type="EMBL" id="LQOM01000037">
    <property type="protein sequence ID" value="ORV09891.1"/>
    <property type="molecule type" value="Genomic_DNA"/>
</dbReference>
<keyword evidence="10 13" id="KW-0472">Membrane</keyword>
<name>A0A1X1RMP6_MYCCE</name>
<evidence type="ECO:0000256" key="10">
    <source>
        <dbReference type="ARBA" id="ARBA00023136"/>
    </source>
</evidence>
<dbReference type="PANTHER" id="PTHR43520">
    <property type="entry name" value="ATP7, ISOFORM B"/>
    <property type="match status" value="1"/>
</dbReference>
<dbReference type="InterPro" id="IPR008250">
    <property type="entry name" value="ATPase_P-typ_transduc_dom_A_sf"/>
</dbReference>
<gene>
    <name evidence="15" type="ORF">AWB95_16840</name>
</gene>
<dbReference type="SUPFAM" id="SSF55008">
    <property type="entry name" value="HMA, heavy metal-associated domain"/>
    <property type="match status" value="1"/>
</dbReference>
<feature type="transmembrane region" description="Helical" evidence="13">
    <location>
        <begin position="638"/>
        <end position="658"/>
    </location>
</feature>
<keyword evidence="3 13" id="KW-1003">Cell membrane</keyword>
<dbReference type="InterPro" id="IPR023214">
    <property type="entry name" value="HAD_sf"/>
</dbReference>
<dbReference type="SUPFAM" id="SSF56784">
    <property type="entry name" value="HAD-like"/>
    <property type="match status" value="1"/>
</dbReference>
<evidence type="ECO:0000256" key="7">
    <source>
        <dbReference type="ARBA" id="ARBA00022840"/>
    </source>
</evidence>
<evidence type="ECO:0000256" key="3">
    <source>
        <dbReference type="ARBA" id="ARBA00022475"/>
    </source>
</evidence>
<dbReference type="SUPFAM" id="SSF81665">
    <property type="entry name" value="Calcium ATPase, transmembrane domain M"/>
    <property type="match status" value="1"/>
</dbReference>
<evidence type="ECO:0000256" key="5">
    <source>
        <dbReference type="ARBA" id="ARBA00022723"/>
    </source>
</evidence>
<keyword evidence="4 13" id="KW-0812">Transmembrane</keyword>
<dbReference type="NCBIfam" id="TIGR01525">
    <property type="entry name" value="ATPase-IB_hvy"/>
    <property type="match status" value="1"/>
</dbReference>
<dbReference type="Gene3D" id="3.40.1110.10">
    <property type="entry name" value="Calcium-transporting ATPase, cytoplasmic domain N"/>
    <property type="match status" value="1"/>
</dbReference>
<dbReference type="PRINTS" id="PR00120">
    <property type="entry name" value="HATPASE"/>
</dbReference>
<dbReference type="InterPro" id="IPR027256">
    <property type="entry name" value="P-typ_ATPase_IB"/>
</dbReference>
<dbReference type="CDD" id="cd02094">
    <property type="entry name" value="P-type_ATPase_Cu-like"/>
    <property type="match status" value="1"/>
</dbReference>
<dbReference type="NCBIfam" id="TIGR01511">
    <property type="entry name" value="ATPase-IB1_Cu"/>
    <property type="match status" value="1"/>
</dbReference>
<feature type="transmembrane region" description="Helical" evidence="13">
    <location>
        <begin position="146"/>
        <end position="163"/>
    </location>
</feature>
<dbReference type="AlphaFoldDB" id="A0A1X1RMP6"/>
<dbReference type="Pfam" id="PF00403">
    <property type="entry name" value="HMA"/>
    <property type="match status" value="1"/>
</dbReference>
<dbReference type="InterPro" id="IPR001757">
    <property type="entry name" value="P_typ_ATPase"/>
</dbReference>
<dbReference type="GO" id="GO:0005524">
    <property type="term" value="F:ATP binding"/>
    <property type="evidence" value="ECO:0007669"/>
    <property type="project" value="UniProtKB-UniRule"/>
</dbReference>
<dbReference type="PROSITE" id="PS00154">
    <property type="entry name" value="ATPASE_E1_E2"/>
    <property type="match status" value="1"/>
</dbReference>
<dbReference type="GO" id="GO:0055070">
    <property type="term" value="P:copper ion homeostasis"/>
    <property type="evidence" value="ECO:0007669"/>
    <property type="project" value="TreeGrafter"/>
</dbReference>
<dbReference type="InterPro" id="IPR023299">
    <property type="entry name" value="ATPase_P-typ_cyto_dom_N"/>
</dbReference>
<dbReference type="PROSITE" id="PS50846">
    <property type="entry name" value="HMA_2"/>
    <property type="match status" value="1"/>
</dbReference>
<dbReference type="GO" id="GO:0005886">
    <property type="term" value="C:plasma membrane"/>
    <property type="evidence" value="ECO:0007669"/>
    <property type="project" value="UniProtKB-SubCell"/>
</dbReference>
<dbReference type="NCBIfam" id="TIGR01512">
    <property type="entry name" value="ATPase-IB2_Cd"/>
    <property type="match status" value="1"/>
</dbReference>
<dbReference type="NCBIfam" id="TIGR01494">
    <property type="entry name" value="ATPase_P-type"/>
    <property type="match status" value="1"/>
</dbReference>
<dbReference type="Gene3D" id="2.70.150.10">
    <property type="entry name" value="Calcium-transporting ATPase, cytoplasmic transduction domain A"/>
    <property type="match status" value="1"/>
</dbReference>
<feature type="transmembrane region" description="Helical" evidence="13">
    <location>
        <begin position="321"/>
        <end position="343"/>
    </location>
</feature>
<dbReference type="GO" id="GO:0043682">
    <property type="term" value="F:P-type divalent copper transporter activity"/>
    <property type="evidence" value="ECO:0007669"/>
    <property type="project" value="TreeGrafter"/>
</dbReference>
<dbReference type="STRING" id="28045.AWB95_16840"/>
<dbReference type="Gene3D" id="3.40.50.1000">
    <property type="entry name" value="HAD superfamily/HAD-like"/>
    <property type="match status" value="1"/>
</dbReference>
<evidence type="ECO:0000256" key="12">
    <source>
        <dbReference type="ARBA" id="ARBA00074171"/>
    </source>
</evidence>
<dbReference type="RefSeq" id="WP_085168421.1">
    <property type="nucleotide sequence ID" value="NZ_LQOM01000037.1"/>
</dbReference>
<feature type="transmembrane region" description="Helical" evidence="13">
    <location>
        <begin position="349"/>
        <end position="376"/>
    </location>
</feature>
<evidence type="ECO:0000256" key="6">
    <source>
        <dbReference type="ARBA" id="ARBA00022741"/>
    </source>
</evidence>
<evidence type="ECO:0000256" key="13">
    <source>
        <dbReference type="RuleBase" id="RU362081"/>
    </source>
</evidence>
<evidence type="ECO:0000256" key="8">
    <source>
        <dbReference type="ARBA" id="ARBA00022967"/>
    </source>
</evidence>
<dbReference type="InterPro" id="IPR036163">
    <property type="entry name" value="HMA_dom_sf"/>
</dbReference>
<comment type="caution">
    <text evidence="15">The sequence shown here is derived from an EMBL/GenBank/DDBJ whole genome shotgun (WGS) entry which is preliminary data.</text>
</comment>
<accession>A0A1X1RMP6</accession>
<dbReference type="InterPro" id="IPR006121">
    <property type="entry name" value="HMA_dom"/>
</dbReference>
<dbReference type="InterPro" id="IPR059000">
    <property type="entry name" value="ATPase_P-type_domA"/>
</dbReference>
<dbReference type="SUPFAM" id="SSF81653">
    <property type="entry name" value="Calcium ATPase, transduction domain A"/>
    <property type="match status" value="1"/>
</dbReference>
<dbReference type="InterPro" id="IPR017969">
    <property type="entry name" value="Heavy-metal-associated_CS"/>
</dbReference>
<evidence type="ECO:0000259" key="14">
    <source>
        <dbReference type="PROSITE" id="PS50846"/>
    </source>
</evidence>
<evidence type="ECO:0000256" key="4">
    <source>
        <dbReference type="ARBA" id="ARBA00022692"/>
    </source>
</evidence>
<evidence type="ECO:0000313" key="16">
    <source>
        <dbReference type="Proteomes" id="UP000193907"/>
    </source>
</evidence>
<keyword evidence="6 13" id="KW-0547">Nucleotide-binding</keyword>
<feature type="transmembrane region" description="Helical" evidence="13">
    <location>
        <begin position="664"/>
        <end position="682"/>
    </location>
</feature>
<evidence type="ECO:0000256" key="1">
    <source>
        <dbReference type="ARBA" id="ARBA00004651"/>
    </source>
</evidence>
<comment type="similarity">
    <text evidence="2 13">Belongs to the cation transport ATPase (P-type) (TC 3.A.3) family. Type IB subfamily.</text>
</comment>
<dbReference type="InterPro" id="IPR023298">
    <property type="entry name" value="ATPase_P-typ_TM_dom_sf"/>
</dbReference>
<evidence type="ECO:0000313" key="15">
    <source>
        <dbReference type="EMBL" id="ORV09891.1"/>
    </source>
</evidence>
<keyword evidence="9 13" id="KW-1133">Transmembrane helix</keyword>
<dbReference type="Gene3D" id="3.30.70.100">
    <property type="match status" value="1"/>
</dbReference>
<feature type="transmembrane region" description="Helical" evidence="13">
    <location>
        <begin position="169"/>
        <end position="187"/>
    </location>
</feature>
<dbReference type="PRINTS" id="PR00119">
    <property type="entry name" value="CATATPASE"/>
</dbReference>
<keyword evidence="5 13" id="KW-0479">Metal-binding</keyword>
<sequence>MPTTDLELRGMSCASCAARVERGLNQLDGVRATVNFAVERAHVEHGPTVSARDLIRAVESAGYQASVSRDPARDDVAEAQLPARLIGSAALAIPVVALSMVTGWQFPGWQWLVLALTTPIVAWGGYPFHRAALAGARHGASTMDTLVSLGTLAAYLWSAIAVTTGSGHLYFEVAAAVTVFLLAGRYAESRAKRSAGAALRALLTLGAKEAAVLRDGAEVRVPVAELQVDDVFVVRPGERVATDGVVVEGVSALDTSALTGEPVPVDVGPGDEVLGGAVNTYGRVLVRAVKVGADTQLARMARLVADAQNGKASIQRLPDRVSAVFVPAVLAIAAATLAGWLLASQPAAAAFTAAVAVLIIACPCAFGLATPTAILVGTGRGAQLGILIKDPQVLEAVQRIDTVVLDKTGTVTTGVLSVDAVEPAAGEDADAVLARAAAVESASEHPVAAAIVAAAGDVAPVSNFANDPGTGVSGDVDGVTVSVVKAGQSDGRTSVEVIWGDRLRGVIRLVDAVKPTSAQAISQLRRMGIRPVLLTGDNGAVAHRVAAEVGIDPADVIAEVLPTDKADVIKRLQTQGARVAMVGDGVNDSVALATADIGMAMGTGTDAAIEAGDLTLVRGDLRTVPTALRLSARTLRTIRANLFWAFGYNVAAIPLAALGLLNPMIAGAAMACSSVLVVANSLRLKRFGR</sequence>
<dbReference type="InterPro" id="IPR036412">
    <property type="entry name" value="HAD-like_sf"/>
</dbReference>
<organism evidence="15 16">
    <name type="scientific">Mycobacterium celatum</name>
    <dbReference type="NCBI Taxonomy" id="28045"/>
    <lineage>
        <taxon>Bacteria</taxon>
        <taxon>Bacillati</taxon>
        <taxon>Actinomycetota</taxon>
        <taxon>Actinomycetes</taxon>
        <taxon>Mycobacteriales</taxon>
        <taxon>Mycobacteriaceae</taxon>
        <taxon>Mycobacterium</taxon>
    </lineage>
</organism>
<dbReference type="Pfam" id="PF00702">
    <property type="entry name" value="Hydrolase"/>
    <property type="match status" value="1"/>
</dbReference>
<dbReference type="CDD" id="cd00371">
    <property type="entry name" value="HMA"/>
    <property type="match status" value="1"/>
</dbReference>
<feature type="transmembrane region" description="Helical" evidence="13">
    <location>
        <begin position="83"/>
        <end position="102"/>
    </location>
</feature>
<comment type="catalytic activity">
    <reaction evidence="11">
        <text>ATP + H2O = ADP + phosphate + H(+)</text>
        <dbReference type="Rhea" id="RHEA:13065"/>
        <dbReference type="ChEBI" id="CHEBI:15377"/>
        <dbReference type="ChEBI" id="CHEBI:15378"/>
        <dbReference type="ChEBI" id="CHEBI:30616"/>
        <dbReference type="ChEBI" id="CHEBI:43474"/>
        <dbReference type="ChEBI" id="CHEBI:456216"/>
    </reaction>
</comment>
<feature type="domain" description="HMA" evidence="14">
    <location>
        <begin position="2"/>
        <end position="66"/>
    </location>
</feature>
<evidence type="ECO:0000256" key="11">
    <source>
        <dbReference type="ARBA" id="ARBA00049360"/>
    </source>
</evidence>
<proteinExistence type="inferred from homology"/>
<dbReference type="InterPro" id="IPR018303">
    <property type="entry name" value="ATPase_P-typ_P_site"/>
</dbReference>
<dbReference type="GO" id="GO:0016887">
    <property type="term" value="F:ATP hydrolysis activity"/>
    <property type="evidence" value="ECO:0007669"/>
    <property type="project" value="InterPro"/>
</dbReference>
<evidence type="ECO:0000256" key="2">
    <source>
        <dbReference type="ARBA" id="ARBA00006024"/>
    </source>
</evidence>
<comment type="subcellular location">
    <subcellularLocation>
        <location evidence="1">Cell membrane</location>
        <topology evidence="1">Multi-pass membrane protein</topology>
    </subcellularLocation>
</comment>
<dbReference type="FunFam" id="3.30.70.100:FF:000005">
    <property type="entry name" value="Copper-exporting P-type ATPase A"/>
    <property type="match status" value="1"/>
</dbReference>
<protein>
    <recommendedName>
        <fullName evidence="12">Cation-transporting P-type ATPase B</fullName>
    </recommendedName>
</protein>
<dbReference type="Pfam" id="PF00122">
    <property type="entry name" value="E1-E2_ATPase"/>
    <property type="match status" value="1"/>
</dbReference>